<protein>
    <submittedName>
        <fullName evidence="1">Uncharacterized protein</fullName>
    </submittedName>
</protein>
<sequence>MSLDHFGKELPEVLFLKQFVDLDLQCDTILPFVTVVAVEVAPDTKVPERIGRFHLLRPVDLLAHLPQNDGSGICPGLCSRNPWLVSERVSHLARFGPIRPPWGLALAAP</sequence>
<gene>
    <name evidence="1" type="ORF">DY000_02030647</name>
</gene>
<comment type="caution">
    <text evidence="1">The sequence shown here is derived from an EMBL/GenBank/DDBJ whole genome shotgun (WGS) entry which is preliminary data.</text>
</comment>
<organism evidence="1 2">
    <name type="scientific">Brassica cretica</name>
    <name type="common">Mustard</name>
    <dbReference type="NCBI Taxonomy" id="69181"/>
    <lineage>
        <taxon>Eukaryota</taxon>
        <taxon>Viridiplantae</taxon>
        <taxon>Streptophyta</taxon>
        <taxon>Embryophyta</taxon>
        <taxon>Tracheophyta</taxon>
        <taxon>Spermatophyta</taxon>
        <taxon>Magnoliopsida</taxon>
        <taxon>eudicotyledons</taxon>
        <taxon>Gunneridae</taxon>
        <taxon>Pentapetalae</taxon>
        <taxon>rosids</taxon>
        <taxon>malvids</taxon>
        <taxon>Brassicales</taxon>
        <taxon>Brassicaceae</taxon>
        <taxon>Brassiceae</taxon>
        <taxon>Brassica</taxon>
    </lineage>
</organism>
<keyword evidence="2" id="KW-1185">Reference proteome</keyword>
<accession>A0ABQ7DDB5</accession>
<dbReference type="Proteomes" id="UP000266723">
    <property type="component" value="Unassembled WGS sequence"/>
</dbReference>
<reference evidence="1 2" key="1">
    <citation type="journal article" date="2020" name="BMC Genomics">
        <title>Intraspecific diversification of the crop wild relative Brassica cretica Lam. using demographic model selection.</title>
        <authorList>
            <person name="Kioukis A."/>
            <person name="Michalopoulou V.A."/>
            <person name="Briers L."/>
            <person name="Pirintsos S."/>
            <person name="Studholme D.J."/>
            <person name="Pavlidis P."/>
            <person name="Sarris P.F."/>
        </authorList>
    </citation>
    <scope>NUCLEOTIDE SEQUENCE [LARGE SCALE GENOMIC DNA]</scope>
    <source>
        <strain evidence="2">cv. PFS-1207/04</strain>
    </source>
</reference>
<dbReference type="EMBL" id="QGKV02000649">
    <property type="protein sequence ID" value="KAF3576173.1"/>
    <property type="molecule type" value="Genomic_DNA"/>
</dbReference>
<proteinExistence type="predicted"/>
<name>A0ABQ7DDB5_BRACR</name>
<evidence type="ECO:0000313" key="1">
    <source>
        <dbReference type="EMBL" id="KAF3576173.1"/>
    </source>
</evidence>
<evidence type="ECO:0000313" key="2">
    <source>
        <dbReference type="Proteomes" id="UP000266723"/>
    </source>
</evidence>